<feature type="region of interest" description="Disordered" evidence="1">
    <location>
        <begin position="1"/>
        <end position="23"/>
    </location>
</feature>
<feature type="region of interest" description="Disordered" evidence="1">
    <location>
        <begin position="88"/>
        <end position="144"/>
    </location>
</feature>
<feature type="compositionally biased region" description="Polar residues" evidence="1">
    <location>
        <begin position="121"/>
        <end position="144"/>
    </location>
</feature>
<protein>
    <submittedName>
        <fullName evidence="2">Uncharacterized protein</fullName>
    </submittedName>
</protein>
<keyword evidence="3" id="KW-1185">Reference proteome</keyword>
<evidence type="ECO:0000313" key="3">
    <source>
        <dbReference type="Proteomes" id="UP000707451"/>
    </source>
</evidence>
<dbReference type="Proteomes" id="UP000707451">
    <property type="component" value="Unassembled WGS sequence"/>
</dbReference>
<comment type="caution">
    <text evidence="2">The sequence shown here is derived from an EMBL/GenBank/DDBJ whole genome shotgun (WGS) entry which is preliminary data.</text>
</comment>
<organism evidence="2 3">
    <name type="scientific">Linnemannia hyalina</name>
    <dbReference type="NCBI Taxonomy" id="64524"/>
    <lineage>
        <taxon>Eukaryota</taxon>
        <taxon>Fungi</taxon>
        <taxon>Fungi incertae sedis</taxon>
        <taxon>Mucoromycota</taxon>
        <taxon>Mortierellomycotina</taxon>
        <taxon>Mortierellomycetes</taxon>
        <taxon>Mortierellales</taxon>
        <taxon>Mortierellaceae</taxon>
        <taxon>Linnemannia</taxon>
    </lineage>
</organism>
<dbReference type="OrthoDB" id="2399314at2759"/>
<reference evidence="2" key="1">
    <citation type="submission" date="2021-06" db="EMBL/GenBank/DDBJ databases">
        <title>Genome Sequence of Mortierella hyaline Strain SCG-10, a Cold-Adapted, Nitrate-Reducing Fungus Isolated from Soil in Minnesota, USA.</title>
        <authorList>
            <person name="Aldossari N."/>
        </authorList>
    </citation>
    <scope>NUCLEOTIDE SEQUENCE</scope>
    <source>
        <strain evidence="2">SCG-10</strain>
    </source>
</reference>
<accession>A0A9P8BQT3</accession>
<proteinExistence type="predicted"/>
<evidence type="ECO:0000313" key="2">
    <source>
        <dbReference type="EMBL" id="KAG9062232.1"/>
    </source>
</evidence>
<dbReference type="EMBL" id="JAHRHY010000020">
    <property type="protein sequence ID" value="KAG9062232.1"/>
    <property type="molecule type" value="Genomic_DNA"/>
</dbReference>
<name>A0A9P8BQT3_9FUNG</name>
<sequence length="203" mass="23752">MENLARRSGRTRENSQHQNLKQQYKRLQREWRDRAATESFWAQIEDNELKETQKRNERKHRISLEGNAIDQLDSAFGYFSKKTKKAYAPVAEEEHRYTDLTAAEVEEEEMDRDREEDTGQQDETQSSETDESYQPSRSPTITPTKQRVPWGVIYNTGEGVLDYPSSWRTPWVLDDVNVAELLWDFRQSVVAVLPNLDAPIESL</sequence>
<gene>
    <name evidence="2" type="ORF">KI688_006564</name>
</gene>
<evidence type="ECO:0000256" key="1">
    <source>
        <dbReference type="SAM" id="MobiDB-lite"/>
    </source>
</evidence>
<dbReference type="AlphaFoldDB" id="A0A9P8BQT3"/>